<dbReference type="EMBL" id="GBXM01019596">
    <property type="protein sequence ID" value="JAH88981.1"/>
    <property type="molecule type" value="Transcribed_RNA"/>
</dbReference>
<evidence type="ECO:0000313" key="1">
    <source>
        <dbReference type="EMBL" id="JAH88981.1"/>
    </source>
</evidence>
<organism evidence="1">
    <name type="scientific">Anguilla anguilla</name>
    <name type="common">European freshwater eel</name>
    <name type="synonym">Muraena anguilla</name>
    <dbReference type="NCBI Taxonomy" id="7936"/>
    <lineage>
        <taxon>Eukaryota</taxon>
        <taxon>Metazoa</taxon>
        <taxon>Chordata</taxon>
        <taxon>Craniata</taxon>
        <taxon>Vertebrata</taxon>
        <taxon>Euteleostomi</taxon>
        <taxon>Actinopterygii</taxon>
        <taxon>Neopterygii</taxon>
        <taxon>Teleostei</taxon>
        <taxon>Anguilliformes</taxon>
        <taxon>Anguillidae</taxon>
        <taxon>Anguilla</taxon>
    </lineage>
</organism>
<dbReference type="AlphaFoldDB" id="A0A0E9WFA9"/>
<proteinExistence type="predicted"/>
<accession>A0A0E9WFA9</accession>
<protein>
    <submittedName>
        <fullName evidence="1">Uncharacterized protein</fullName>
    </submittedName>
</protein>
<reference evidence="1" key="2">
    <citation type="journal article" date="2015" name="Fish Shellfish Immunol.">
        <title>Early steps in the European eel (Anguilla anguilla)-Vibrio vulnificus interaction in the gills: Role of the RtxA13 toxin.</title>
        <authorList>
            <person name="Callol A."/>
            <person name="Pajuelo D."/>
            <person name="Ebbesson L."/>
            <person name="Teles M."/>
            <person name="MacKenzie S."/>
            <person name="Amaro C."/>
        </authorList>
    </citation>
    <scope>NUCLEOTIDE SEQUENCE</scope>
</reference>
<name>A0A0E9WFA9_ANGAN</name>
<reference evidence="1" key="1">
    <citation type="submission" date="2014-11" db="EMBL/GenBank/DDBJ databases">
        <authorList>
            <person name="Amaro Gonzalez C."/>
        </authorList>
    </citation>
    <scope>NUCLEOTIDE SEQUENCE</scope>
</reference>
<sequence length="49" mass="5993">MIEVIPLYIMYMTHCISDREFILLPDISNDLIQRFPFKIKCFYLYCTKL</sequence>